<evidence type="ECO:0000313" key="11">
    <source>
        <dbReference type="Proteomes" id="UP001458880"/>
    </source>
</evidence>
<dbReference type="PANTHER" id="PTHR37984">
    <property type="entry name" value="PROTEIN CBG26694"/>
    <property type="match status" value="1"/>
</dbReference>
<evidence type="ECO:0000256" key="8">
    <source>
        <dbReference type="SAM" id="Coils"/>
    </source>
</evidence>
<dbReference type="InterPro" id="IPR050951">
    <property type="entry name" value="Retrovirus_Pol_polyprotein"/>
</dbReference>
<dbReference type="GO" id="GO:0016787">
    <property type="term" value="F:hydrolase activity"/>
    <property type="evidence" value="ECO:0007669"/>
    <property type="project" value="UniProtKB-KW"/>
</dbReference>
<dbReference type="InterPro" id="IPR043502">
    <property type="entry name" value="DNA/RNA_pol_sf"/>
</dbReference>
<reference evidence="10 11" key="1">
    <citation type="journal article" date="2024" name="BMC Genomics">
        <title>De novo assembly and annotation of Popillia japonica's genome with initial clues to its potential as an invasive pest.</title>
        <authorList>
            <person name="Cucini C."/>
            <person name="Boschi S."/>
            <person name="Funari R."/>
            <person name="Cardaioli E."/>
            <person name="Iannotti N."/>
            <person name="Marturano G."/>
            <person name="Paoli F."/>
            <person name="Bruttini M."/>
            <person name="Carapelli A."/>
            <person name="Frati F."/>
            <person name="Nardi F."/>
        </authorList>
    </citation>
    <scope>NUCLEOTIDE SEQUENCE [LARGE SCALE GENOMIC DNA]</scope>
    <source>
        <strain evidence="10">DMR45628</strain>
    </source>
</reference>
<proteinExistence type="predicted"/>
<keyword evidence="3" id="KW-0548">Nucleotidyltransferase</keyword>
<dbReference type="GO" id="GO:0003964">
    <property type="term" value="F:RNA-directed DNA polymerase activity"/>
    <property type="evidence" value="ECO:0007669"/>
    <property type="project" value="UniProtKB-KW"/>
</dbReference>
<evidence type="ECO:0000256" key="5">
    <source>
        <dbReference type="ARBA" id="ARBA00022759"/>
    </source>
</evidence>
<evidence type="ECO:0000256" key="6">
    <source>
        <dbReference type="ARBA" id="ARBA00022801"/>
    </source>
</evidence>
<evidence type="ECO:0000256" key="3">
    <source>
        <dbReference type="ARBA" id="ARBA00022695"/>
    </source>
</evidence>
<dbReference type="PANTHER" id="PTHR37984:SF15">
    <property type="entry name" value="INTEGRASE CATALYTIC DOMAIN-CONTAINING PROTEIN"/>
    <property type="match status" value="1"/>
</dbReference>
<evidence type="ECO:0000256" key="4">
    <source>
        <dbReference type="ARBA" id="ARBA00022722"/>
    </source>
</evidence>
<keyword evidence="8" id="KW-0175">Coiled coil</keyword>
<evidence type="ECO:0000313" key="10">
    <source>
        <dbReference type="EMBL" id="KAK9701228.1"/>
    </source>
</evidence>
<dbReference type="GO" id="GO:0042575">
    <property type="term" value="C:DNA polymerase complex"/>
    <property type="evidence" value="ECO:0007669"/>
    <property type="project" value="UniProtKB-ARBA"/>
</dbReference>
<evidence type="ECO:0000256" key="7">
    <source>
        <dbReference type="ARBA" id="ARBA00022918"/>
    </source>
</evidence>
<dbReference type="EC" id="2.7.7.49" evidence="1"/>
<dbReference type="PROSITE" id="PS50994">
    <property type="entry name" value="INTEGRASE"/>
    <property type="match status" value="1"/>
</dbReference>
<keyword evidence="5" id="KW-0255">Endonuclease</keyword>
<dbReference type="Gene3D" id="3.30.70.270">
    <property type="match status" value="1"/>
</dbReference>
<dbReference type="InterPro" id="IPR012337">
    <property type="entry name" value="RNaseH-like_sf"/>
</dbReference>
<dbReference type="InterPro" id="IPR041373">
    <property type="entry name" value="RT_RNaseH"/>
</dbReference>
<protein>
    <recommendedName>
        <fullName evidence="1">RNA-directed DNA polymerase</fullName>
        <ecNumber evidence="1">2.7.7.49</ecNumber>
    </recommendedName>
</protein>
<feature type="coiled-coil region" evidence="8">
    <location>
        <begin position="314"/>
        <end position="348"/>
    </location>
</feature>
<dbReference type="GO" id="GO:0015074">
    <property type="term" value="P:DNA integration"/>
    <property type="evidence" value="ECO:0007669"/>
    <property type="project" value="InterPro"/>
</dbReference>
<organism evidence="10 11">
    <name type="scientific">Popillia japonica</name>
    <name type="common">Japanese beetle</name>
    <dbReference type="NCBI Taxonomy" id="7064"/>
    <lineage>
        <taxon>Eukaryota</taxon>
        <taxon>Metazoa</taxon>
        <taxon>Ecdysozoa</taxon>
        <taxon>Arthropoda</taxon>
        <taxon>Hexapoda</taxon>
        <taxon>Insecta</taxon>
        <taxon>Pterygota</taxon>
        <taxon>Neoptera</taxon>
        <taxon>Endopterygota</taxon>
        <taxon>Coleoptera</taxon>
        <taxon>Polyphaga</taxon>
        <taxon>Scarabaeiformia</taxon>
        <taxon>Scarabaeidae</taxon>
        <taxon>Rutelinae</taxon>
        <taxon>Popillia</taxon>
    </lineage>
</organism>
<name>A0AAW1JE35_POPJA</name>
<evidence type="ECO:0000259" key="9">
    <source>
        <dbReference type="PROSITE" id="PS50994"/>
    </source>
</evidence>
<comment type="caution">
    <text evidence="10">The sequence shown here is derived from an EMBL/GenBank/DDBJ whole genome shotgun (WGS) entry which is preliminary data.</text>
</comment>
<accession>A0AAW1JE35</accession>
<keyword evidence="2" id="KW-0808">Transferase</keyword>
<dbReference type="GO" id="GO:0004519">
    <property type="term" value="F:endonuclease activity"/>
    <property type="evidence" value="ECO:0007669"/>
    <property type="project" value="UniProtKB-KW"/>
</dbReference>
<dbReference type="InterPro" id="IPR001584">
    <property type="entry name" value="Integrase_cat-core"/>
</dbReference>
<dbReference type="SUPFAM" id="SSF56672">
    <property type="entry name" value="DNA/RNA polymerases"/>
    <property type="match status" value="1"/>
</dbReference>
<dbReference type="SUPFAM" id="SSF53098">
    <property type="entry name" value="Ribonuclease H-like"/>
    <property type="match status" value="1"/>
</dbReference>
<feature type="domain" description="Integrase catalytic" evidence="9">
    <location>
        <begin position="207"/>
        <end position="294"/>
    </location>
</feature>
<dbReference type="InterPro" id="IPR043128">
    <property type="entry name" value="Rev_trsase/Diguanyl_cyclase"/>
</dbReference>
<dbReference type="Pfam" id="PF17917">
    <property type="entry name" value="RT_RNaseH"/>
    <property type="match status" value="1"/>
</dbReference>
<dbReference type="EMBL" id="JASPKY010000419">
    <property type="protein sequence ID" value="KAK9701228.1"/>
    <property type="molecule type" value="Genomic_DNA"/>
</dbReference>
<sequence>MYQDFPKPQIIHQVWQFLGLTLYLRRFIRDHSLTAKPVTNLLRKNGKWTGGQNEQEAFDTLKRKLCENPVLMLYSQYAPIEVHTDAFKYVSRQTTKEEARYRSTELETLAVVWACKRFRSYLIGRNFKVVTDCTAVRSTFSKKDLVPRIGRWWLKMLEFQFEVELRLAERMQHVDGLSRNPFPQEEDTDCVGGIQLLTVELDKEEWGAAYTSTAFGKFCFQKKIIHILNASATLRANGQVEGLNHFVTPALASLTKEFEARDWDRQIGRLQYGINNTYHKAIETTPFRLLMIYEPRNHDGNQLEDETCERRDAIDIVTRRADALANILRDQEEQRRRYNKKRASARKCVEENIVVIRKDHVATRQSRKLMPKYAWPYIITQVLPNDRYRVAHVPETQRTQRFYEEIVPVEAMKNYVVETEDDASDTDDVDA</sequence>
<dbReference type="FunFam" id="3.30.70.270:FF:000020">
    <property type="entry name" value="Transposon Tf2-6 polyprotein-like Protein"/>
    <property type="match status" value="1"/>
</dbReference>
<gene>
    <name evidence="10" type="ORF">QE152_g30767</name>
</gene>
<keyword evidence="7 10" id="KW-0695">RNA-directed DNA polymerase</keyword>
<keyword evidence="6" id="KW-0378">Hydrolase</keyword>
<dbReference type="AlphaFoldDB" id="A0AAW1JE35"/>
<dbReference type="CDD" id="cd09274">
    <property type="entry name" value="RNase_HI_RT_Ty3"/>
    <property type="match status" value="1"/>
</dbReference>
<keyword evidence="11" id="KW-1185">Reference proteome</keyword>
<dbReference type="GO" id="GO:0003676">
    <property type="term" value="F:nucleic acid binding"/>
    <property type="evidence" value="ECO:0007669"/>
    <property type="project" value="InterPro"/>
</dbReference>
<evidence type="ECO:0000256" key="1">
    <source>
        <dbReference type="ARBA" id="ARBA00012493"/>
    </source>
</evidence>
<dbReference type="InterPro" id="IPR036397">
    <property type="entry name" value="RNaseH_sf"/>
</dbReference>
<dbReference type="Gene3D" id="3.30.420.10">
    <property type="entry name" value="Ribonuclease H-like superfamily/Ribonuclease H"/>
    <property type="match status" value="1"/>
</dbReference>
<evidence type="ECO:0000256" key="2">
    <source>
        <dbReference type="ARBA" id="ARBA00022679"/>
    </source>
</evidence>
<dbReference type="Proteomes" id="UP001458880">
    <property type="component" value="Unassembled WGS sequence"/>
</dbReference>
<keyword evidence="4" id="KW-0540">Nuclease</keyword>